<protein>
    <recommendedName>
        <fullName evidence="10">Radical SAM core domain-containing protein</fullName>
    </recommendedName>
</protein>
<gene>
    <name evidence="11" type="ORF">S12H4_10515</name>
</gene>
<evidence type="ECO:0000256" key="6">
    <source>
        <dbReference type="ARBA" id="ARBA00022723"/>
    </source>
</evidence>
<accession>X1Q6N8</accession>
<evidence type="ECO:0000256" key="4">
    <source>
        <dbReference type="ARBA" id="ARBA00022691"/>
    </source>
</evidence>
<keyword evidence="6" id="KW-0479">Metal-binding</keyword>
<reference evidence="11" key="1">
    <citation type="journal article" date="2014" name="Front. Microbiol.">
        <title>High frequency of phylogenetically diverse reductive dehalogenase-homologous genes in deep subseafloor sedimentary metagenomes.</title>
        <authorList>
            <person name="Kawai M."/>
            <person name="Futagami T."/>
            <person name="Toyoda A."/>
            <person name="Takaki Y."/>
            <person name="Nishi S."/>
            <person name="Hori S."/>
            <person name="Arai W."/>
            <person name="Tsubouchi T."/>
            <person name="Morono Y."/>
            <person name="Uchiyama I."/>
            <person name="Ito T."/>
            <person name="Fujiyama A."/>
            <person name="Inagaki F."/>
            <person name="Takami H."/>
        </authorList>
    </citation>
    <scope>NUCLEOTIDE SEQUENCE</scope>
    <source>
        <strain evidence="11">Expedition CK06-06</strain>
    </source>
</reference>
<dbReference type="InterPro" id="IPR058240">
    <property type="entry name" value="rSAM_sf"/>
</dbReference>
<keyword evidence="2" id="KW-0004">4Fe-4S</keyword>
<dbReference type="InterPro" id="IPR013785">
    <property type="entry name" value="Aldolase_TIM"/>
</dbReference>
<keyword evidence="9" id="KW-0012">Acyltransferase</keyword>
<dbReference type="NCBIfam" id="TIGR01211">
    <property type="entry name" value="ELP3"/>
    <property type="match status" value="1"/>
</dbReference>
<dbReference type="CDD" id="cd01335">
    <property type="entry name" value="Radical_SAM"/>
    <property type="match status" value="1"/>
</dbReference>
<comment type="cofactor">
    <cofactor evidence="1">
        <name>[4Fe-4S] cluster</name>
        <dbReference type="ChEBI" id="CHEBI:49883"/>
    </cofactor>
</comment>
<dbReference type="PANTHER" id="PTHR11135">
    <property type="entry name" value="HISTONE ACETYLTRANSFERASE-RELATED"/>
    <property type="match status" value="1"/>
</dbReference>
<dbReference type="GO" id="GO:0051539">
    <property type="term" value="F:4 iron, 4 sulfur cluster binding"/>
    <property type="evidence" value="ECO:0007669"/>
    <property type="project" value="UniProtKB-KW"/>
</dbReference>
<dbReference type="InterPro" id="IPR034687">
    <property type="entry name" value="ELP3-like"/>
</dbReference>
<keyword evidence="5" id="KW-0819">tRNA processing</keyword>
<keyword evidence="3" id="KW-0808">Transferase</keyword>
<comment type="caution">
    <text evidence="11">The sequence shown here is derived from an EMBL/GenBank/DDBJ whole genome shotgun (WGS) entry which is preliminary data.</text>
</comment>
<dbReference type="AlphaFoldDB" id="X1Q6N8"/>
<feature type="non-terminal residue" evidence="11">
    <location>
        <position position="277"/>
    </location>
</feature>
<organism evidence="11">
    <name type="scientific">marine sediment metagenome</name>
    <dbReference type="NCBI Taxonomy" id="412755"/>
    <lineage>
        <taxon>unclassified sequences</taxon>
        <taxon>metagenomes</taxon>
        <taxon>ecological metagenomes</taxon>
    </lineage>
</organism>
<dbReference type="GO" id="GO:0046872">
    <property type="term" value="F:metal ion binding"/>
    <property type="evidence" value="ECO:0007669"/>
    <property type="project" value="UniProtKB-KW"/>
</dbReference>
<sequence length="277" mass="31891">MRKFTRTISGVTPVAVMTEPMKCPGQCIYCPTYLATPQSYTPESPAVLRARKCNYDAKKQVELRLRILSEMGHPTDKVELIVMGGTFLAYPQDYQYQFIKDCFDALNGEESTTLEEAKRLNETTNHRCTGLCIETRPDWCGQEEIDRMLEFGTTRVELGVQILDDEIYRLVQRGHKVEDVVKATTLLKEHGFKVHYHWMPGLPGSTPEEDLALSVRLFSDARFKPDGLKLYPTMVVEGTELEKWYQDGRYQPYDDDTMINLICQIKSIVPKYVRISR</sequence>
<dbReference type="InterPro" id="IPR007197">
    <property type="entry name" value="rSAM"/>
</dbReference>
<dbReference type="GO" id="GO:0005737">
    <property type="term" value="C:cytoplasm"/>
    <property type="evidence" value="ECO:0007669"/>
    <property type="project" value="TreeGrafter"/>
</dbReference>
<evidence type="ECO:0000256" key="9">
    <source>
        <dbReference type="ARBA" id="ARBA00023315"/>
    </source>
</evidence>
<feature type="domain" description="Radical SAM core" evidence="10">
    <location>
        <begin position="6"/>
        <end position="271"/>
    </location>
</feature>
<keyword evidence="7" id="KW-0408">Iron</keyword>
<evidence type="ECO:0000256" key="3">
    <source>
        <dbReference type="ARBA" id="ARBA00022679"/>
    </source>
</evidence>
<evidence type="ECO:0000313" key="11">
    <source>
        <dbReference type="EMBL" id="GAI63893.1"/>
    </source>
</evidence>
<dbReference type="PROSITE" id="PS51918">
    <property type="entry name" value="RADICAL_SAM"/>
    <property type="match status" value="1"/>
</dbReference>
<dbReference type="InterPro" id="IPR006638">
    <property type="entry name" value="Elp3/MiaA/NifB-like_rSAM"/>
</dbReference>
<dbReference type="SFLD" id="SFLDS00029">
    <property type="entry name" value="Radical_SAM"/>
    <property type="match status" value="1"/>
</dbReference>
<dbReference type="Pfam" id="PF04055">
    <property type="entry name" value="Radical_SAM"/>
    <property type="match status" value="1"/>
</dbReference>
<dbReference type="SUPFAM" id="SSF102114">
    <property type="entry name" value="Radical SAM enzymes"/>
    <property type="match status" value="1"/>
</dbReference>
<evidence type="ECO:0000256" key="1">
    <source>
        <dbReference type="ARBA" id="ARBA00001966"/>
    </source>
</evidence>
<evidence type="ECO:0000256" key="7">
    <source>
        <dbReference type="ARBA" id="ARBA00023004"/>
    </source>
</evidence>
<dbReference type="SMART" id="SM00729">
    <property type="entry name" value="Elp3"/>
    <property type="match status" value="1"/>
</dbReference>
<evidence type="ECO:0000259" key="10">
    <source>
        <dbReference type="PROSITE" id="PS51918"/>
    </source>
</evidence>
<dbReference type="Gene3D" id="3.20.20.70">
    <property type="entry name" value="Aldolase class I"/>
    <property type="match status" value="1"/>
</dbReference>
<dbReference type="SFLD" id="SFLDG01086">
    <property type="entry name" value="elongater_protein-like"/>
    <property type="match status" value="1"/>
</dbReference>
<evidence type="ECO:0000256" key="2">
    <source>
        <dbReference type="ARBA" id="ARBA00022485"/>
    </source>
</evidence>
<evidence type="ECO:0000256" key="5">
    <source>
        <dbReference type="ARBA" id="ARBA00022694"/>
    </source>
</evidence>
<dbReference type="InterPro" id="IPR039661">
    <property type="entry name" value="ELP3"/>
</dbReference>
<proteinExistence type="predicted"/>
<evidence type="ECO:0000256" key="8">
    <source>
        <dbReference type="ARBA" id="ARBA00023014"/>
    </source>
</evidence>
<dbReference type="Pfam" id="PF16199">
    <property type="entry name" value="Radical_SAM_C"/>
    <property type="match status" value="1"/>
</dbReference>
<dbReference type="GO" id="GO:0016746">
    <property type="term" value="F:acyltransferase activity"/>
    <property type="evidence" value="ECO:0007669"/>
    <property type="project" value="UniProtKB-KW"/>
</dbReference>
<keyword evidence="8" id="KW-0411">Iron-sulfur</keyword>
<dbReference type="GO" id="GO:0002926">
    <property type="term" value="P:tRNA wobble base 5-methoxycarbonylmethyl-2-thiouridinylation"/>
    <property type="evidence" value="ECO:0007669"/>
    <property type="project" value="TreeGrafter"/>
</dbReference>
<keyword evidence="4" id="KW-0949">S-adenosyl-L-methionine</keyword>
<name>X1Q6N8_9ZZZZ</name>
<dbReference type="InterPro" id="IPR032432">
    <property type="entry name" value="Radical_SAM_C"/>
</dbReference>
<dbReference type="PANTHER" id="PTHR11135:SF7">
    <property type="entry name" value="TRNA URIDINE(34) ACETYLTRANSFERASE"/>
    <property type="match status" value="1"/>
</dbReference>
<dbReference type="EMBL" id="BARW01004512">
    <property type="protein sequence ID" value="GAI63893.1"/>
    <property type="molecule type" value="Genomic_DNA"/>
</dbReference>